<name>A0A4V3I8T6_9MICO</name>
<protein>
    <submittedName>
        <fullName evidence="5">ANTAR domain-containing protein</fullName>
    </submittedName>
</protein>
<dbReference type="Proteomes" id="UP000298173">
    <property type="component" value="Unassembled WGS sequence"/>
</dbReference>
<feature type="region of interest" description="Disordered" evidence="3">
    <location>
        <begin position="1"/>
        <end position="27"/>
    </location>
</feature>
<evidence type="ECO:0000256" key="2">
    <source>
        <dbReference type="ARBA" id="ARBA00023163"/>
    </source>
</evidence>
<dbReference type="InterPro" id="IPR003018">
    <property type="entry name" value="GAF"/>
</dbReference>
<dbReference type="InterPro" id="IPR005561">
    <property type="entry name" value="ANTAR"/>
</dbReference>
<dbReference type="SMART" id="SM01012">
    <property type="entry name" value="ANTAR"/>
    <property type="match status" value="1"/>
</dbReference>
<dbReference type="GO" id="GO:0003723">
    <property type="term" value="F:RNA binding"/>
    <property type="evidence" value="ECO:0007669"/>
    <property type="project" value="InterPro"/>
</dbReference>
<dbReference type="OrthoDB" id="7466251at2"/>
<keyword evidence="1" id="KW-0805">Transcription regulation</keyword>
<feature type="domain" description="ANTAR" evidence="4">
    <location>
        <begin position="185"/>
        <end position="246"/>
    </location>
</feature>
<keyword evidence="6" id="KW-1185">Reference proteome</keyword>
<dbReference type="AlphaFoldDB" id="A0A4V3I8T6"/>
<proteinExistence type="predicted"/>
<reference evidence="5 6" key="1">
    <citation type="submission" date="2019-03" db="EMBL/GenBank/DDBJ databases">
        <title>Genomics of glacier-inhabiting Cryobacterium strains.</title>
        <authorList>
            <person name="Liu Q."/>
            <person name="Xin Y.-H."/>
        </authorList>
    </citation>
    <scope>NUCLEOTIDE SEQUENCE [LARGE SCALE GENOMIC DNA]</scope>
    <source>
        <strain evidence="5 6">HLT2-23</strain>
    </source>
</reference>
<evidence type="ECO:0000313" key="6">
    <source>
        <dbReference type="Proteomes" id="UP000298173"/>
    </source>
</evidence>
<evidence type="ECO:0000313" key="5">
    <source>
        <dbReference type="EMBL" id="TFB76163.1"/>
    </source>
</evidence>
<evidence type="ECO:0000256" key="3">
    <source>
        <dbReference type="SAM" id="MobiDB-lite"/>
    </source>
</evidence>
<keyword evidence="2" id="KW-0804">Transcription</keyword>
<comment type="caution">
    <text evidence="5">The sequence shown here is derived from an EMBL/GenBank/DDBJ whole genome shotgun (WGS) entry which is preliminary data.</text>
</comment>
<dbReference type="Pfam" id="PF03861">
    <property type="entry name" value="ANTAR"/>
    <property type="match status" value="1"/>
</dbReference>
<dbReference type="Gene3D" id="3.30.450.40">
    <property type="match status" value="1"/>
</dbReference>
<accession>A0A4V3I8T6</accession>
<organism evidence="5 6">
    <name type="scientific">Cryobacterium glaciale</name>
    <dbReference type="NCBI Taxonomy" id="1259145"/>
    <lineage>
        <taxon>Bacteria</taxon>
        <taxon>Bacillati</taxon>
        <taxon>Actinomycetota</taxon>
        <taxon>Actinomycetes</taxon>
        <taxon>Micrococcales</taxon>
        <taxon>Microbacteriaceae</taxon>
        <taxon>Cryobacterium</taxon>
    </lineage>
</organism>
<dbReference type="PROSITE" id="PS50921">
    <property type="entry name" value="ANTAR"/>
    <property type="match status" value="1"/>
</dbReference>
<gene>
    <name evidence="5" type="ORF">E3O06_01910</name>
</gene>
<dbReference type="SUPFAM" id="SSF55781">
    <property type="entry name" value="GAF domain-like"/>
    <property type="match status" value="1"/>
</dbReference>
<sequence length="258" mass="27987">MRSPQPSRAQPSRAQPPRAQPNRSTMTDRREFGKAIDSLTGSFERRTSMCQPFVRVLPVDAASVCTLGAPFGSETICASTALAATFDELQFDLGEGPSWDAMTTRRPVLIDDLHSLRHAPWPALQKAARHIDVRAVYAFPLTMGSLDIGAVSLFTQGSQALAPGQIVDAETLAQITAGQVLRRSLASRTLKTNLEDNEGYSRRVVHQATGMVLAQLNLSAADALLIIHGHAFSHGRTVREVAADVVTRRLDFSSILES</sequence>
<evidence type="ECO:0000259" key="4">
    <source>
        <dbReference type="PROSITE" id="PS50921"/>
    </source>
</evidence>
<dbReference type="InterPro" id="IPR029016">
    <property type="entry name" value="GAF-like_dom_sf"/>
</dbReference>
<dbReference type="Gene3D" id="1.10.10.10">
    <property type="entry name" value="Winged helix-like DNA-binding domain superfamily/Winged helix DNA-binding domain"/>
    <property type="match status" value="1"/>
</dbReference>
<dbReference type="InterPro" id="IPR036388">
    <property type="entry name" value="WH-like_DNA-bd_sf"/>
</dbReference>
<evidence type="ECO:0000256" key="1">
    <source>
        <dbReference type="ARBA" id="ARBA00023015"/>
    </source>
</evidence>
<dbReference type="EMBL" id="SOEY01000006">
    <property type="protein sequence ID" value="TFB76163.1"/>
    <property type="molecule type" value="Genomic_DNA"/>
</dbReference>
<dbReference type="Pfam" id="PF13185">
    <property type="entry name" value="GAF_2"/>
    <property type="match status" value="1"/>
</dbReference>
<feature type="compositionally biased region" description="Low complexity" evidence="3">
    <location>
        <begin position="1"/>
        <end position="21"/>
    </location>
</feature>